<dbReference type="PROSITE" id="PS51669">
    <property type="entry name" value="4FE4S_MOW_BIS_MGD"/>
    <property type="match status" value="1"/>
</dbReference>
<dbReference type="Gene3D" id="3.40.50.740">
    <property type="match status" value="1"/>
</dbReference>
<organism evidence="9">
    <name type="scientific">invertebrate metagenome</name>
    <dbReference type="NCBI Taxonomy" id="1711999"/>
    <lineage>
        <taxon>unclassified sequences</taxon>
        <taxon>metagenomes</taxon>
        <taxon>organismal metagenomes</taxon>
    </lineage>
</organism>
<dbReference type="Gene3D" id="2.20.25.90">
    <property type="entry name" value="ADC-like domains"/>
    <property type="match status" value="1"/>
</dbReference>
<name>A0A484HA87_9ZZZZ</name>
<dbReference type="InterPro" id="IPR009010">
    <property type="entry name" value="Asp_de-COase-like_dom_sf"/>
</dbReference>
<dbReference type="PANTHER" id="PTHR43742:SF6">
    <property type="entry name" value="OXIDOREDUCTASE YYAE-RELATED"/>
    <property type="match status" value="1"/>
</dbReference>
<feature type="domain" description="4Fe-4S Mo/W bis-MGD-type" evidence="8">
    <location>
        <begin position="1"/>
        <end position="41"/>
    </location>
</feature>
<comment type="similarity">
    <text evidence="2">Belongs to the prokaryotic molybdopterin-containing oxidoreductase family.</text>
</comment>
<dbReference type="Pfam" id="PF01568">
    <property type="entry name" value="Molydop_binding"/>
    <property type="match status" value="1"/>
</dbReference>
<evidence type="ECO:0000256" key="1">
    <source>
        <dbReference type="ARBA" id="ARBA00001942"/>
    </source>
</evidence>
<keyword evidence="3" id="KW-0500">Molybdenum</keyword>
<dbReference type="CDD" id="cd02786">
    <property type="entry name" value="MopB_CT_3"/>
    <property type="match status" value="1"/>
</dbReference>
<dbReference type="Pfam" id="PF00384">
    <property type="entry name" value="Molybdopterin"/>
    <property type="match status" value="1"/>
</dbReference>
<evidence type="ECO:0000256" key="2">
    <source>
        <dbReference type="ARBA" id="ARBA00010312"/>
    </source>
</evidence>
<evidence type="ECO:0000256" key="6">
    <source>
        <dbReference type="ARBA" id="ARBA00023004"/>
    </source>
</evidence>
<dbReference type="AlphaFoldDB" id="A0A484HA87"/>
<dbReference type="InterPro" id="IPR006963">
    <property type="entry name" value="Mopterin_OxRdtase_4Fe-4S_dom"/>
</dbReference>
<dbReference type="SUPFAM" id="SSF53706">
    <property type="entry name" value="Formate dehydrogenase/DMSO reductase, domains 1-3"/>
    <property type="match status" value="1"/>
</dbReference>
<dbReference type="InterPro" id="IPR037920">
    <property type="entry name" value="YoaE_C"/>
</dbReference>
<reference evidence="9" key="1">
    <citation type="submission" date="2018-10" db="EMBL/GenBank/DDBJ databases">
        <authorList>
            <person name="Gruber-Vodicka H."/>
            <person name="Jaeckle O."/>
        </authorList>
    </citation>
    <scope>NUCLEOTIDE SEQUENCE</scope>
</reference>
<keyword evidence="5" id="KW-0560">Oxidoreductase</keyword>
<keyword evidence="7" id="KW-0411">Iron-sulfur</keyword>
<evidence type="ECO:0000256" key="7">
    <source>
        <dbReference type="ARBA" id="ARBA00023014"/>
    </source>
</evidence>
<keyword evidence="6" id="KW-0408">Iron</keyword>
<dbReference type="GO" id="GO:0016491">
    <property type="term" value="F:oxidoreductase activity"/>
    <property type="evidence" value="ECO:0007669"/>
    <property type="project" value="UniProtKB-KW"/>
</dbReference>
<dbReference type="InterPro" id="IPR006655">
    <property type="entry name" value="Mopterin_OxRdtase_prok_CS"/>
</dbReference>
<sequence>MVEQLSDNRVGHIRGAVDHPYTDGVVCAKVARYAERVYHPGRLMTPLRRSGPKGLGAFEAIGWEEALETVVTAFQNAQKRFGRATLWPYSYGGTMGLVQRGAIHRLRHLAGGSHQKTTICAAIGSAGWLAGVGTKIGPDPREMHDSDLIVFWGMNPIVTQINTWSHAIKARKTRGAKIVVIDPYRTASAASADHHLPLRPGTDGALACAVMHILFRDGLANQEYLARYTDVPEALEHHVAQRPPTWAAAITGLTPEMIETFAALYGCTPRSFIRFGYGMTRSRNGAVALHAASCLPAVTGAWRHRGGGALLSTSDTFHIDTTLVEANDARDTAVRTLDMSQIGRVLTGNAAALVGDEPVTAMLVQNANPAATAPESALVCRGLAREDLFLCVHEQFLTDTARFADVILPATTFLEHDDLYTSYGHTFLQIARAILPPIGESRSNHDVINSIVQRLGSDHVSLAFDAWSMIEYVLAASGLPSATTVQTCGWLDCAQSFTEQHFLTGFAQSDGRFHFAPAWALGSPSLPALPDHVPLIEDADQTHPFRLITAPARDFLNSTFSESPTSRQHQGRPTVLIHPEDCRAAGITDGAVIHLGNKRGMVTLHAQVFPGLPRGVIVVESVWPAHDFINGSGINTLTGADPVPPAGGAAFHDTAVWLRPA</sequence>
<dbReference type="PANTHER" id="PTHR43742">
    <property type="entry name" value="TRIMETHYLAMINE-N-OXIDE REDUCTASE"/>
    <property type="match status" value="1"/>
</dbReference>
<evidence type="ECO:0000256" key="5">
    <source>
        <dbReference type="ARBA" id="ARBA00023002"/>
    </source>
</evidence>
<protein>
    <submittedName>
        <fullName evidence="9">Anaerobic dehydrogenases, typically selenocysteine-containing</fullName>
    </submittedName>
</protein>
<dbReference type="Gene3D" id="2.40.40.20">
    <property type="match status" value="1"/>
</dbReference>
<evidence type="ECO:0000259" key="8">
    <source>
        <dbReference type="PROSITE" id="PS51669"/>
    </source>
</evidence>
<proteinExistence type="inferred from homology"/>
<dbReference type="GO" id="GO:0046872">
    <property type="term" value="F:metal ion binding"/>
    <property type="evidence" value="ECO:0007669"/>
    <property type="project" value="UniProtKB-KW"/>
</dbReference>
<dbReference type="GO" id="GO:0051536">
    <property type="term" value="F:iron-sulfur cluster binding"/>
    <property type="evidence" value="ECO:0007669"/>
    <property type="project" value="UniProtKB-KW"/>
</dbReference>
<gene>
    <name evidence="9" type="ORF">RIEGSTA812A_PEG_165</name>
</gene>
<comment type="cofactor">
    <cofactor evidence="1">
        <name>Mo-bis(molybdopterin guanine dinucleotide)</name>
        <dbReference type="ChEBI" id="CHEBI:60539"/>
    </cofactor>
</comment>
<dbReference type="InterPro" id="IPR006657">
    <property type="entry name" value="MoPterin_dinucl-bd_dom"/>
</dbReference>
<dbReference type="CDD" id="cd02766">
    <property type="entry name" value="MopB_3"/>
    <property type="match status" value="1"/>
</dbReference>
<evidence type="ECO:0000313" key="9">
    <source>
        <dbReference type="EMBL" id="VBB68692.1"/>
    </source>
</evidence>
<dbReference type="EMBL" id="LR026963">
    <property type="protein sequence ID" value="VBB68692.1"/>
    <property type="molecule type" value="Genomic_DNA"/>
</dbReference>
<dbReference type="SUPFAM" id="SSF50692">
    <property type="entry name" value="ADC-like"/>
    <property type="match status" value="1"/>
</dbReference>
<dbReference type="GO" id="GO:0043546">
    <property type="term" value="F:molybdopterin cofactor binding"/>
    <property type="evidence" value="ECO:0007669"/>
    <property type="project" value="InterPro"/>
</dbReference>
<keyword evidence="4" id="KW-0479">Metal-binding</keyword>
<accession>A0A484HA87</accession>
<dbReference type="Gene3D" id="3.40.228.10">
    <property type="entry name" value="Dimethylsulfoxide Reductase, domain 2"/>
    <property type="match status" value="1"/>
</dbReference>
<evidence type="ECO:0000256" key="3">
    <source>
        <dbReference type="ARBA" id="ARBA00022505"/>
    </source>
</evidence>
<dbReference type="InterPro" id="IPR006656">
    <property type="entry name" value="Mopterin_OxRdtase"/>
</dbReference>
<dbReference type="PROSITE" id="PS00490">
    <property type="entry name" value="MOLYBDOPTERIN_PROK_2"/>
    <property type="match status" value="1"/>
</dbReference>
<dbReference type="InterPro" id="IPR050612">
    <property type="entry name" value="Prok_Mopterin_Oxidored"/>
</dbReference>
<dbReference type="Gene3D" id="3.30.2070.10">
    <property type="entry name" value="Formate dehydrogenase/DMSO reductase"/>
    <property type="match status" value="1"/>
</dbReference>
<evidence type="ECO:0000256" key="4">
    <source>
        <dbReference type="ARBA" id="ARBA00022723"/>
    </source>
</evidence>